<feature type="chain" id="PRO_5030546243" evidence="1">
    <location>
        <begin position="24"/>
        <end position="448"/>
    </location>
</feature>
<name>A0A7X1FT65_9SPHN</name>
<evidence type="ECO:0000313" key="4">
    <source>
        <dbReference type="Proteomes" id="UP000566813"/>
    </source>
</evidence>
<accession>A0A7X1FT65</accession>
<dbReference type="Pfam" id="PF13372">
    <property type="entry name" value="Alginate_exp"/>
    <property type="match status" value="1"/>
</dbReference>
<dbReference type="AlphaFoldDB" id="A0A7X1FT65"/>
<dbReference type="InterPro" id="IPR053728">
    <property type="entry name" value="Alginate_Permeability_Chnl"/>
</dbReference>
<dbReference type="RefSeq" id="WP_185664827.1">
    <property type="nucleotide sequence ID" value="NZ_JACLAW010000010.1"/>
</dbReference>
<feature type="signal peptide" evidence="1">
    <location>
        <begin position="1"/>
        <end position="23"/>
    </location>
</feature>
<evidence type="ECO:0000259" key="2">
    <source>
        <dbReference type="Pfam" id="PF13372"/>
    </source>
</evidence>
<keyword evidence="4" id="KW-1185">Reference proteome</keyword>
<organism evidence="3 4">
    <name type="scientific">Novosphingobium flavum</name>
    <dbReference type="NCBI Taxonomy" id="1778672"/>
    <lineage>
        <taxon>Bacteria</taxon>
        <taxon>Pseudomonadati</taxon>
        <taxon>Pseudomonadota</taxon>
        <taxon>Alphaproteobacteria</taxon>
        <taxon>Sphingomonadales</taxon>
        <taxon>Sphingomonadaceae</taxon>
        <taxon>Novosphingobium</taxon>
    </lineage>
</organism>
<evidence type="ECO:0000313" key="3">
    <source>
        <dbReference type="EMBL" id="MBC2666526.1"/>
    </source>
</evidence>
<dbReference type="InterPro" id="IPR025388">
    <property type="entry name" value="Alginate_export_dom"/>
</dbReference>
<comment type="caution">
    <text evidence="3">The sequence shown here is derived from an EMBL/GenBank/DDBJ whole genome shotgun (WGS) entry which is preliminary data.</text>
</comment>
<sequence>MSAGYTTLLPAICLLALPTTALAEDASDGLLVSGSVRLRYEAIENQARAGFNASDQLTELRTQAKFVLTHRAVQLVAEVYDSRAWGANSGTPLTTNEVNTVEPVQAYLQANLGDALGRGTSAKLQLGRFTLDLGSRRLIANDDYRNTTSGFTGVRADVSTSSGIKATAIYVLPQTRLPDDGASLRDNAATLDKESFASVLWGGFLARQPKGSPLLTEASFLHFGERDAPGRATRDRSLNNVGLRLVSEPRAERFDWGLEGIYQWGEISASLAPGAAILPVSATFARVHAGYSFAGAWKPRILVEIDRASGDGTGTTYGRFDPLFGMRRADLGPAGLYNAVGRSNVASPGIRLELTPTKRFDAFLGYRALWLADRHDAFATTGVRDVSGNSGSFAGHQLDVRLRHWLVPSRLRLELDGTYLARGPFLEQAPNGRTGEVRYASFNLTGFF</sequence>
<gene>
    <name evidence="3" type="ORF">H7F51_13440</name>
</gene>
<keyword evidence="1" id="KW-0732">Signal</keyword>
<feature type="domain" description="Alginate export" evidence="2">
    <location>
        <begin position="33"/>
        <end position="431"/>
    </location>
</feature>
<dbReference type="Gene3D" id="2.40.160.100">
    <property type="match status" value="1"/>
</dbReference>
<protein>
    <submittedName>
        <fullName evidence="3">Alginate export family protein</fullName>
    </submittedName>
</protein>
<evidence type="ECO:0000256" key="1">
    <source>
        <dbReference type="SAM" id="SignalP"/>
    </source>
</evidence>
<dbReference type="EMBL" id="JACLAW010000010">
    <property type="protein sequence ID" value="MBC2666526.1"/>
    <property type="molecule type" value="Genomic_DNA"/>
</dbReference>
<proteinExistence type="predicted"/>
<dbReference type="Proteomes" id="UP000566813">
    <property type="component" value="Unassembled WGS sequence"/>
</dbReference>
<reference evidence="3 4" key="1">
    <citation type="submission" date="2020-08" db="EMBL/GenBank/DDBJ databases">
        <title>The genome sequence of type strain Novosphingobium flavum NBRC 111647.</title>
        <authorList>
            <person name="Liu Y."/>
        </authorList>
    </citation>
    <scope>NUCLEOTIDE SEQUENCE [LARGE SCALE GENOMIC DNA]</scope>
    <source>
        <strain evidence="3 4">NBRC 111647</strain>
    </source>
</reference>